<evidence type="ECO:0000313" key="3">
    <source>
        <dbReference type="Proteomes" id="UP001237448"/>
    </source>
</evidence>
<accession>A0ABU0FEM4</accession>
<gene>
    <name evidence="2" type="ORF">J3R73_002856</name>
</gene>
<protein>
    <submittedName>
        <fullName evidence="2">Uncharacterized protein</fullName>
    </submittedName>
</protein>
<proteinExistence type="predicted"/>
<name>A0ABU0FEM4_9HYPH</name>
<reference evidence="2 3" key="1">
    <citation type="submission" date="2023-07" db="EMBL/GenBank/DDBJ databases">
        <title>Genomic Encyclopedia of Type Strains, Phase IV (KMG-IV): sequencing the most valuable type-strain genomes for metagenomic binning, comparative biology and taxonomic classification.</title>
        <authorList>
            <person name="Goeker M."/>
        </authorList>
    </citation>
    <scope>NUCLEOTIDE SEQUENCE [LARGE SCALE GENOMIC DNA]</scope>
    <source>
        <strain evidence="2 3">DSM 5896</strain>
    </source>
</reference>
<evidence type="ECO:0000313" key="2">
    <source>
        <dbReference type="EMBL" id="MDQ0393064.1"/>
    </source>
</evidence>
<keyword evidence="3" id="KW-1185">Reference proteome</keyword>
<dbReference type="RefSeq" id="WP_307427839.1">
    <property type="nucleotide sequence ID" value="NZ_JAUSVK010000001.1"/>
</dbReference>
<feature type="compositionally biased region" description="Polar residues" evidence="1">
    <location>
        <begin position="68"/>
        <end position="87"/>
    </location>
</feature>
<evidence type="ECO:0000256" key="1">
    <source>
        <dbReference type="SAM" id="MobiDB-lite"/>
    </source>
</evidence>
<dbReference type="EMBL" id="JAUSVK010000001">
    <property type="protein sequence ID" value="MDQ0393064.1"/>
    <property type="molecule type" value="Genomic_DNA"/>
</dbReference>
<comment type="caution">
    <text evidence="2">The sequence shown here is derived from an EMBL/GenBank/DDBJ whole genome shotgun (WGS) entry which is preliminary data.</text>
</comment>
<dbReference type="Proteomes" id="UP001237448">
    <property type="component" value="Unassembled WGS sequence"/>
</dbReference>
<organism evidence="2 3">
    <name type="scientific">Labrys monachus</name>
    <dbReference type="NCBI Taxonomy" id="217067"/>
    <lineage>
        <taxon>Bacteria</taxon>
        <taxon>Pseudomonadati</taxon>
        <taxon>Pseudomonadota</taxon>
        <taxon>Alphaproteobacteria</taxon>
        <taxon>Hyphomicrobiales</taxon>
        <taxon>Xanthobacteraceae</taxon>
        <taxon>Labrys</taxon>
    </lineage>
</organism>
<feature type="region of interest" description="Disordered" evidence="1">
    <location>
        <begin position="68"/>
        <end position="88"/>
    </location>
</feature>
<sequence>MKGDVLVNHGNGFILMAAAGPLAIGDTVMARPGARAVLRYADGCKVDIIPGTVLTVENVSPCAFLDTTGSTSDATGQTTNSNTTPGDSTFPVDALVAAGLGGAIAGGVIGTTLSSEDNSASP</sequence>